<dbReference type="PROSITE" id="PS00028">
    <property type="entry name" value="ZINC_FINGER_C2H2_1"/>
    <property type="match status" value="3"/>
</dbReference>
<keyword evidence="1" id="KW-0805">Transcription regulation</keyword>
<dbReference type="FunFam" id="3.30.160.60:FF:000616">
    <property type="entry name" value="PR domain zinc finger protein 13"/>
    <property type="match status" value="1"/>
</dbReference>
<dbReference type="Gene3D" id="2.170.270.10">
    <property type="entry name" value="SET domain"/>
    <property type="match status" value="1"/>
</dbReference>
<keyword evidence="3" id="KW-0862">Zinc</keyword>
<dbReference type="EMBL" id="JBJQND010000003">
    <property type="protein sequence ID" value="KAL3881696.1"/>
    <property type="molecule type" value="Genomic_DNA"/>
</dbReference>
<evidence type="ECO:0008006" key="9">
    <source>
        <dbReference type="Google" id="ProtNLM"/>
    </source>
</evidence>
<gene>
    <name evidence="7" type="ORF">ACJMK2_028100</name>
</gene>
<feature type="domain" description="C2H2-type" evidence="5">
    <location>
        <begin position="349"/>
        <end position="376"/>
    </location>
</feature>
<evidence type="ECO:0000256" key="4">
    <source>
        <dbReference type="SAM" id="MobiDB-lite"/>
    </source>
</evidence>
<protein>
    <recommendedName>
        <fullName evidence="9">PR domain zinc finger protein 13</fullName>
    </recommendedName>
</protein>
<dbReference type="InterPro" id="IPR046341">
    <property type="entry name" value="SET_dom_sf"/>
</dbReference>
<dbReference type="PANTHER" id="PTHR16515:SF21">
    <property type="entry name" value="PR DOMAIN ZINC FINGER PROTEIN 13"/>
    <property type="match status" value="1"/>
</dbReference>
<evidence type="ECO:0000259" key="5">
    <source>
        <dbReference type="PROSITE" id="PS50157"/>
    </source>
</evidence>
<evidence type="ECO:0000313" key="7">
    <source>
        <dbReference type="EMBL" id="KAL3881696.1"/>
    </source>
</evidence>
<name>A0ABD3X7X2_SINWO</name>
<keyword evidence="3" id="KW-0479">Metal-binding</keyword>
<evidence type="ECO:0000256" key="2">
    <source>
        <dbReference type="ARBA" id="ARBA00023163"/>
    </source>
</evidence>
<dbReference type="SUPFAM" id="SSF57667">
    <property type="entry name" value="beta-beta-alpha zinc fingers"/>
    <property type="match status" value="2"/>
</dbReference>
<dbReference type="SMART" id="SM00355">
    <property type="entry name" value="ZnF_C2H2"/>
    <property type="match status" value="4"/>
</dbReference>
<dbReference type="Proteomes" id="UP001634394">
    <property type="component" value="Unassembled WGS sequence"/>
</dbReference>
<keyword evidence="8" id="KW-1185">Reference proteome</keyword>
<dbReference type="Pfam" id="PF21549">
    <property type="entry name" value="PRDM2_PR"/>
    <property type="match status" value="1"/>
</dbReference>
<dbReference type="PROSITE" id="PS50280">
    <property type="entry name" value="SET"/>
    <property type="match status" value="1"/>
</dbReference>
<reference evidence="7 8" key="1">
    <citation type="submission" date="2024-11" db="EMBL/GenBank/DDBJ databases">
        <title>Chromosome-level genome assembly of the freshwater bivalve Anodonta woodiana.</title>
        <authorList>
            <person name="Chen X."/>
        </authorList>
    </citation>
    <scope>NUCLEOTIDE SEQUENCE [LARGE SCALE GENOMIC DNA]</scope>
    <source>
        <strain evidence="7">MN2024</strain>
        <tissue evidence="7">Gills</tissue>
    </source>
</reference>
<dbReference type="PANTHER" id="PTHR16515">
    <property type="entry name" value="PR DOMAIN ZINC FINGER PROTEIN"/>
    <property type="match status" value="1"/>
</dbReference>
<dbReference type="InterPro" id="IPR036236">
    <property type="entry name" value="Znf_C2H2_sf"/>
</dbReference>
<evidence type="ECO:0000313" key="8">
    <source>
        <dbReference type="Proteomes" id="UP001634394"/>
    </source>
</evidence>
<dbReference type="AlphaFoldDB" id="A0ABD3X7X2"/>
<evidence type="ECO:0000259" key="6">
    <source>
        <dbReference type="PROSITE" id="PS50280"/>
    </source>
</evidence>
<dbReference type="Gene3D" id="3.30.160.60">
    <property type="entry name" value="Classic Zinc Finger"/>
    <property type="match status" value="3"/>
</dbReference>
<feature type="domain" description="C2H2-type" evidence="5">
    <location>
        <begin position="134"/>
        <end position="165"/>
    </location>
</feature>
<organism evidence="7 8">
    <name type="scientific">Sinanodonta woodiana</name>
    <name type="common">Chinese pond mussel</name>
    <name type="synonym">Anodonta woodiana</name>
    <dbReference type="NCBI Taxonomy" id="1069815"/>
    <lineage>
        <taxon>Eukaryota</taxon>
        <taxon>Metazoa</taxon>
        <taxon>Spiralia</taxon>
        <taxon>Lophotrochozoa</taxon>
        <taxon>Mollusca</taxon>
        <taxon>Bivalvia</taxon>
        <taxon>Autobranchia</taxon>
        <taxon>Heteroconchia</taxon>
        <taxon>Palaeoheterodonta</taxon>
        <taxon>Unionida</taxon>
        <taxon>Unionoidea</taxon>
        <taxon>Unionidae</taxon>
        <taxon>Unioninae</taxon>
        <taxon>Sinanodonta</taxon>
    </lineage>
</organism>
<feature type="compositionally biased region" description="Basic and acidic residues" evidence="4">
    <location>
        <begin position="435"/>
        <end position="447"/>
    </location>
</feature>
<accession>A0ABD3X7X2</accession>
<dbReference type="InterPro" id="IPR001214">
    <property type="entry name" value="SET_dom"/>
</dbReference>
<feature type="domain" description="SET" evidence="6">
    <location>
        <begin position="1"/>
        <end position="111"/>
    </location>
</feature>
<dbReference type="InterPro" id="IPR050331">
    <property type="entry name" value="Zinc_finger"/>
</dbReference>
<sequence>MYEEEVKPDEASVVTVTDISAGINVGPFLNCFSTGHNVRDFPEINYILEVEFRNGFIQPLFSTSKDWIRYMQPARDRHEQNVSLYKTDDGHLFICTIRPISRGEHLLVWYSDEMARECNVPVLFLNNIKGSRCYACTHCGKEFIYPNTLKSHLMFRCRANNNEKRLQKWANPEIHGAFRPVIKREIASVSHMGHRIFESGSCSFPGDARTMLTGSLTGKRSDSLSALIADRNKRENFITHVQTNMSYQPIRCKKYESHEHANDNSTKSIKLFPTRLQCTSSTVCDVRCCGSQTTSCCGLKFCDRIRTQSVEWPDQTVIKSTISLPLDDSREPIDLLHKSFITLSTEKGHLCMYCGKYYSRKYGLKIHLRTHTGYKPLKCKVCFRAFGDPSNLNKHVRLHSDGDTPYRCDQCGKILVRRRDLERHIKSRHQQNIQDTHEMHEKDMDVE</sequence>
<comment type="caution">
    <text evidence="7">The sequence shown here is derived from an EMBL/GenBank/DDBJ whole genome shotgun (WGS) entry which is preliminary data.</text>
</comment>
<feature type="domain" description="C2H2-type" evidence="5">
    <location>
        <begin position="377"/>
        <end position="404"/>
    </location>
</feature>
<dbReference type="PROSITE" id="PS50157">
    <property type="entry name" value="ZINC_FINGER_C2H2_2"/>
    <property type="match status" value="4"/>
</dbReference>
<proteinExistence type="predicted"/>
<dbReference type="GO" id="GO:0008270">
    <property type="term" value="F:zinc ion binding"/>
    <property type="evidence" value="ECO:0007669"/>
    <property type="project" value="UniProtKB-KW"/>
</dbReference>
<dbReference type="InterPro" id="IPR013087">
    <property type="entry name" value="Znf_C2H2_type"/>
</dbReference>
<feature type="domain" description="C2H2-type" evidence="5">
    <location>
        <begin position="406"/>
        <end position="429"/>
    </location>
</feature>
<keyword evidence="3" id="KW-0863">Zinc-finger</keyword>
<evidence type="ECO:0000256" key="3">
    <source>
        <dbReference type="PROSITE-ProRule" id="PRU00042"/>
    </source>
</evidence>
<dbReference type="Pfam" id="PF00096">
    <property type="entry name" value="zf-C2H2"/>
    <property type="match status" value="4"/>
</dbReference>
<feature type="region of interest" description="Disordered" evidence="4">
    <location>
        <begin position="426"/>
        <end position="447"/>
    </location>
</feature>
<keyword evidence="2" id="KW-0804">Transcription</keyword>
<evidence type="ECO:0000256" key="1">
    <source>
        <dbReference type="ARBA" id="ARBA00023015"/>
    </source>
</evidence>